<evidence type="ECO:0000256" key="1">
    <source>
        <dbReference type="ARBA" id="ARBA00011007"/>
    </source>
</evidence>
<dbReference type="Gene3D" id="3.10.20.90">
    <property type="entry name" value="Phosphatidylinositol 3-kinase Catalytic Subunit, Chain A, domain 1"/>
    <property type="match status" value="1"/>
</dbReference>
<proteinExistence type="inferred from homology"/>
<dbReference type="Pfam" id="PF08817">
    <property type="entry name" value="YukD"/>
    <property type="match status" value="1"/>
</dbReference>
<dbReference type="RefSeq" id="WP_345826490.1">
    <property type="nucleotide sequence ID" value="NZ_JBDIML010000009.1"/>
</dbReference>
<protein>
    <submittedName>
        <fullName evidence="3">EsaB/YukD family protein</fullName>
    </submittedName>
</protein>
<dbReference type="EMBL" id="JBDIML010000009">
    <property type="protein sequence ID" value="MEN2768991.1"/>
    <property type="molecule type" value="Genomic_DNA"/>
</dbReference>
<comment type="caution">
    <text evidence="3">The sequence shown here is derived from an EMBL/GenBank/DDBJ whole genome shotgun (WGS) entry which is preliminary data.</text>
</comment>
<dbReference type="InterPro" id="IPR029071">
    <property type="entry name" value="Ubiquitin-like_domsf"/>
</dbReference>
<dbReference type="Proteomes" id="UP001444625">
    <property type="component" value="Unassembled WGS sequence"/>
</dbReference>
<organism evidence="3 4">
    <name type="scientific">Ornithinibacillus xuwenensis</name>
    <dbReference type="NCBI Taxonomy" id="3144668"/>
    <lineage>
        <taxon>Bacteria</taxon>
        <taxon>Bacillati</taxon>
        <taxon>Bacillota</taxon>
        <taxon>Bacilli</taxon>
        <taxon>Bacillales</taxon>
        <taxon>Bacillaceae</taxon>
        <taxon>Ornithinibacillus</taxon>
    </lineage>
</organism>
<accession>A0ABU9XMP5</accession>
<dbReference type="InterPro" id="IPR014921">
    <property type="entry name" value="EsaB"/>
</dbReference>
<dbReference type="SUPFAM" id="SSF54236">
    <property type="entry name" value="Ubiquitin-like"/>
    <property type="match status" value="1"/>
</dbReference>
<dbReference type="PIRSF" id="PIRSF037793">
    <property type="entry name" value="DUF_ubiquitin-like_YukD"/>
    <property type="match status" value="1"/>
</dbReference>
<evidence type="ECO:0000256" key="2">
    <source>
        <dbReference type="PIRNR" id="PIRNR037793"/>
    </source>
</evidence>
<gene>
    <name evidence="3" type="ORF">ABC228_17600</name>
</gene>
<name>A0ABU9XMP5_9BACI</name>
<reference evidence="3 4" key="1">
    <citation type="submission" date="2024-05" db="EMBL/GenBank/DDBJ databases">
        <authorList>
            <person name="Haq I."/>
            <person name="Ullah Z."/>
            <person name="Ahmad R."/>
            <person name="Li M."/>
            <person name="Tong Y."/>
        </authorList>
    </citation>
    <scope>NUCLEOTIDE SEQUENCE [LARGE SCALE GENOMIC DNA]</scope>
    <source>
        <strain evidence="3 4">16A2E</strain>
    </source>
</reference>
<comment type="similarity">
    <text evidence="1 2">Belongs to the EsaB family.</text>
</comment>
<dbReference type="InterPro" id="IPR024962">
    <property type="entry name" value="YukD-like"/>
</dbReference>
<evidence type="ECO:0000313" key="4">
    <source>
        <dbReference type="Proteomes" id="UP001444625"/>
    </source>
</evidence>
<evidence type="ECO:0000313" key="3">
    <source>
        <dbReference type="EMBL" id="MEN2768991.1"/>
    </source>
</evidence>
<keyword evidence="4" id="KW-1185">Reference proteome</keyword>
<sequence>MSERTHINVTFDFSKRTNSEMKYDLRIPVQLTVKHLLQNVMEIVNVDNGSDSRCAIKVLTKNLLLTDDDILSDYPITDGDIFIVL</sequence>